<dbReference type="NCBIfam" id="TIGR00554">
    <property type="entry name" value="panK_bact"/>
    <property type="match status" value="1"/>
</dbReference>
<reference evidence="17" key="2">
    <citation type="submission" date="2021-04" db="EMBL/GenBank/DDBJ databases">
        <authorList>
            <person name="Gilroy R."/>
        </authorList>
    </citation>
    <scope>NUCLEOTIDE SEQUENCE</scope>
    <source>
        <strain evidence="17">F6-686</strain>
    </source>
</reference>
<evidence type="ECO:0000256" key="9">
    <source>
        <dbReference type="ARBA" id="ARBA00022741"/>
    </source>
</evidence>
<dbReference type="SUPFAM" id="SSF52540">
    <property type="entry name" value="P-loop containing nucleoside triphosphate hydrolases"/>
    <property type="match status" value="1"/>
</dbReference>
<keyword evidence="8 14" id="KW-0808">Transferase</keyword>
<keyword evidence="9 14" id="KW-0547">Nucleotide-binding</keyword>
<evidence type="ECO:0000256" key="12">
    <source>
        <dbReference type="ARBA" id="ARBA00022993"/>
    </source>
</evidence>
<dbReference type="InterPro" id="IPR006083">
    <property type="entry name" value="PRK/URK"/>
</dbReference>
<dbReference type="AlphaFoldDB" id="A0A9E2NTC3"/>
<evidence type="ECO:0000256" key="1">
    <source>
        <dbReference type="ARBA" id="ARBA00001206"/>
    </source>
</evidence>
<dbReference type="InterPro" id="IPR027417">
    <property type="entry name" value="P-loop_NTPase"/>
</dbReference>
<sequence>MGNFTKISRQEWRKLAQSENFITNDELKSITSLGDVIDTKDVSEVYVPLIKYLHLFVQNKNKMSQIQADFFGKEKRKSPFIIGISGSVAVGKSTAARILEVLIKRYYPDLAVQLMTTDGFLYPNRELEKRHIMNKKGFPESYNMRLLADFLSDVTSGKERVNYPLYSQKNSDIIPDKFGEIRNPDILIIEGINTLQLPPNGNVVTSDFFNFSIYIDADEKLIETWFMQRFKYLLEINKNDPENFYYSWANGPLQEAIDMAEKVWQTVNLVNLHEYIAPTKDRANVILHKTEGHKIDKLFIRHY</sequence>
<keyword evidence="10 14" id="KW-0418">Kinase</keyword>
<dbReference type="Pfam" id="PF00485">
    <property type="entry name" value="PRK"/>
    <property type="match status" value="1"/>
</dbReference>
<dbReference type="PIRSF" id="PIRSF000545">
    <property type="entry name" value="Pantothenate_kin"/>
    <property type="match status" value="1"/>
</dbReference>
<evidence type="ECO:0000256" key="15">
    <source>
        <dbReference type="RuleBase" id="RU003530"/>
    </source>
</evidence>
<evidence type="ECO:0000256" key="11">
    <source>
        <dbReference type="ARBA" id="ARBA00022840"/>
    </source>
</evidence>
<evidence type="ECO:0000259" key="16">
    <source>
        <dbReference type="Pfam" id="PF00485"/>
    </source>
</evidence>
<evidence type="ECO:0000256" key="13">
    <source>
        <dbReference type="ARBA" id="ARBA00032866"/>
    </source>
</evidence>
<feature type="domain" description="Phosphoribulokinase/uridine kinase" evidence="16">
    <location>
        <begin position="81"/>
        <end position="229"/>
    </location>
</feature>
<comment type="pathway">
    <text evidence="3 14 15">Cofactor biosynthesis; coenzyme A biosynthesis; CoA from (R)-pantothenate: step 1/5.</text>
</comment>
<organism evidence="17 18">
    <name type="scientific">Candidatus Lactobacillus pullistercoris</name>
    <dbReference type="NCBI Taxonomy" id="2838636"/>
    <lineage>
        <taxon>Bacteria</taxon>
        <taxon>Bacillati</taxon>
        <taxon>Bacillota</taxon>
        <taxon>Bacilli</taxon>
        <taxon>Lactobacillales</taxon>
        <taxon>Lactobacillaceae</taxon>
        <taxon>Lactobacillus</taxon>
    </lineage>
</organism>
<evidence type="ECO:0000256" key="14">
    <source>
        <dbReference type="HAMAP-Rule" id="MF_00215"/>
    </source>
</evidence>
<keyword evidence="11 14" id="KW-0067">ATP-binding</keyword>
<reference evidence="17" key="1">
    <citation type="journal article" date="2021" name="PeerJ">
        <title>Extensive microbial diversity within the chicken gut microbiome revealed by metagenomics and culture.</title>
        <authorList>
            <person name="Gilroy R."/>
            <person name="Ravi A."/>
            <person name="Getino M."/>
            <person name="Pursley I."/>
            <person name="Horton D.L."/>
            <person name="Alikhan N.F."/>
            <person name="Baker D."/>
            <person name="Gharbi K."/>
            <person name="Hall N."/>
            <person name="Watson M."/>
            <person name="Adriaenssens E.M."/>
            <person name="Foster-Nyarko E."/>
            <person name="Jarju S."/>
            <person name="Secka A."/>
            <person name="Antonio M."/>
            <person name="Oren A."/>
            <person name="Chaudhuri R.R."/>
            <person name="La Ragione R."/>
            <person name="Hildebrand F."/>
            <person name="Pallen M.J."/>
        </authorList>
    </citation>
    <scope>NUCLEOTIDE SEQUENCE</scope>
    <source>
        <strain evidence="17">F6-686</strain>
    </source>
</reference>
<evidence type="ECO:0000256" key="6">
    <source>
        <dbReference type="ARBA" id="ARBA00015080"/>
    </source>
</evidence>
<dbReference type="EMBL" id="JAHLFT010000031">
    <property type="protein sequence ID" value="MBU3828047.1"/>
    <property type="molecule type" value="Genomic_DNA"/>
</dbReference>
<dbReference type="GO" id="GO:0015937">
    <property type="term" value="P:coenzyme A biosynthetic process"/>
    <property type="evidence" value="ECO:0007669"/>
    <property type="project" value="UniProtKB-UniRule"/>
</dbReference>
<evidence type="ECO:0000256" key="2">
    <source>
        <dbReference type="ARBA" id="ARBA00004496"/>
    </source>
</evidence>
<dbReference type="GO" id="GO:0005524">
    <property type="term" value="F:ATP binding"/>
    <property type="evidence" value="ECO:0007669"/>
    <property type="project" value="UniProtKB-UniRule"/>
</dbReference>
<keyword evidence="7 14" id="KW-0963">Cytoplasm</keyword>
<dbReference type="InterPro" id="IPR004566">
    <property type="entry name" value="PanK"/>
</dbReference>
<dbReference type="Gene3D" id="3.40.50.300">
    <property type="entry name" value="P-loop containing nucleotide triphosphate hydrolases"/>
    <property type="match status" value="1"/>
</dbReference>
<evidence type="ECO:0000256" key="4">
    <source>
        <dbReference type="ARBA" id="ARBA00006087"/>
    </source>
</evidence>
<evidence type="ECO:0000313" key="18">
    <source>
        <dbReference type="Proteomes" id="UP000823844"/>
    </source>
</evidence>
<evidence type="ECO:0000256" key="7">
    <source>
        <dbReference type="ARBA" id="ARBA00022490"/>
    </source>
</evidence>
<gene>
    <name evidence="14 17" type="primary">coaA</name>
    <name evidence="17" type="ORF">H9806_02675</name>
</gene>
<dbReference type="GO" id="GO:0005737">
    <property type="term" value="C:cytoplasm"/>
    <property type="evidence" value="ECO:0007669"/>
    <property type="project" value="UniProtKB-SubCell"/>
</dbReference>
<dbReference type="Proteomes" id="UP000823844">
    <property type="component" value="Unassembled WGS sequence"/>
</dbReference>
<feature type="binding site" evidence="14">
    <location>
        <begin position="86"/>
        <end position="93"/>
    </location>
    <ligand>
        <name>ATP</name>
        <dbReference type="ChEBI" id="CHEBI:30616"/>
    </ligand>
</feature>
<dbReference type="PANTHER" id="PTHR10285">
    <property type="entry name" value="URIDINE KINASE"/>
    <property type="match status" value="1"/>
</dbReference>
<comment type="catalytic activity">
    <reaction evidence="1 14 15">
        <text>(R)-pantothenate + ATP = (R)-4'-phosphopantothenate + ADP + H(+)</text>
        <dbReference type="Rhea" id="RHEA:16373"/>
        <dbReference type="ChEBI" id="CHEBI:10986"/>
        <dbReference type="ChEBI" id="CHEBI:15378"/>
        <dbReference type="ChEBI" id="CHEBI:29032"/>
        <dbReference type="ChEBI" id="CHEBI:30616"/>
        <dbReference type="ChEBI" id="CHEBI:456216"/>
        <dbReference type="EC" id="2.7.1.33"/>
    </reaction>
</comment>
<proteinExistence type="inferred from homology"/>
<evidence type="ECO:0000256" key="3">
    <source>
        <dbReference type="ARBA" id="ARBA00005225"/>
    </source>
</evidence>
<protein>
    <recommendedName>
        <fullName evidence="6 14">Pantothenate kinase</fullName>
        <ecNumber evidence="5 14">2.7.1.33</ecNumber>
    </recommendedName>
    <alternativeName>
        <fullName evidence="13 14">Pantothenic acid kinase</fullName>
    </alternativeName>
</protein>
<comment type="similarity">
    <text evidence="4 14 15">Belongs to the prokaryotic pantothenate kinase family.</text>
</comment>
<accession>A0A9E2NTC3</accession>
<dbReference type="HAMAP" id="MF_00215">
    <property type="entry name" value="Pantothen_kinase_1"/>
    <property type="match status" value="1"/>
</dbReference>
<keyword evidence="12 14" id="KW-0173">Coenzyme A biosynthesis</keyword>
<dbReference type="GO" id="GO:0004594">
    <property type="term" value="F:pantothenate kinase activity"/>
    <property type="evidence" value="ECO:0007669"/>
    <property type="project" value="UniProtKB-UniRule"/>
</dbReference>
<evidence type="ECO:0000313" key="17">
    <source>
        <dbReference type="EMBL" id="MBU3828047.1"/>
    </source>
</evidence>
<name>A0A9E2NTC3_9LACO</name>
<dbReference type="CDD" id="cd02025">
    <property type="entry name" value="PanK"/>
    <property type="match status" value="1"/>
</dbReference>
<comment type="subcellular location">
    <subcellularLocation>
        <location evidence="2 14 15">Cytoplasm</location>
    </subcellularLocation>
</comment>
<dbReference type="EC" id="2.7.1.33" evidence="5 14"/>
<comment type="caution">
    <text evidence="17">The sequence shown here is derived from an EMBL/GenBank/DDBJ whole genome shotgun (WGS) entry which is preliminary data.</text>
</comment>
<evidence type="ECO:0000256" key="8">
    <source>
        <dbReference type="ARBA" id="ARBA00022679"/>
    </source>
</evidence>
<evidence type="ECO:0000256" key="5">
    <source>
        <dbReference type="ARBA" id="ARBA00012102"/>
    </source>
</evidence>
<evidence type="ECO:0000256" key="10">
    <source>
        <dbReference type="ARBA" id="ARBA00022777"/>
    </source>
</evidence>